<proteinExistence type="inferred from homology"/>
<dbReference type="InterPro" id="IPR029044">
    <property type="entry name" value="Nucleotide-diphossugar_trans"/>
</dbReference>
<dbReference type="OrthoDB" id="431432at2759"/>
<dbReference type="Gene3D" id="3.90.550.50">
    <property type="match status" value="1"/>
</dbReference>
<dbReference type="SUPFAM" id="SSF53448">
    <property type="entry name" value="Nucleotide-diphospho-sugar transferases"/>
    <property type="match status" value="2"/>
</dbReference>
<evidence type="ECO:0000256" key="5">
    <source>
        <dbReference type="ARBA" id="ARBA00022968"/>
    </source>
</evidence>
<evidence type="ECO:0000313" key="11">
    <source>
        <dbReference type="EMBL" id="CAG9766889.1"/>
    </source>
</evidence>
<evidence type="ECO:0000256" key="7">
    <source>
        <dbReference type="ARBA" id="ARBA00023034"/>
    </source>
</evidence>
<evidence type="ECO:0000256" key="1">
    <source>
        <dbReference type="ARBA" id="ARBA00004447"/>
    </source>
</evidence>
<dbReference type="EMBL" id="OU892279">
    <property type="protein sequence ID" value="CAG9766889.1"/>
    <property type="molecule type" value="Genomic_DNA"/>
</dbReference>
<keyword evidence="5 10" id="KW-0735">Signal-anchor</keyword>
<evidence type="ECO:0000256" key="4">
    <source>
        <dbReference type="ARBA" id="ARBA00022692"/>
    </source>
</evidence>
<evidence type="ECO:0000256" key="2">
    <source>
        <dbReference type="ARBA" id="ARBA00009239"/>
    </source>
</evidence>
<keyword evidence="12" id="KW-1185">Reference proteome</keyword>
<keyword evidence="7 10" id="KW-0333">Golgi apparatus</keyword>
<organism evidence="11 12">
    <name type="scientific">Ceutorhynchus assimilis</name>
    <name type="common">cabbage seed weevil</name>
    <dbReference type="NCBI Taxonomy" id="467358"/>
    <lineage>
        <taxon>Eukaryota</taxon>
        <taxon>Metazoa</taxon>
        <taxon>Ecdysozoa</taxon>
        <taxon>Arthropoda</taxon>
        <taxon>Hexapoda</taxon>
        <taxon>Insecta</taxon>
        <taxon>Pterygota</taxon>
        <taxon>Neoptera</taxon>
        <taxon>Endopterygota</taxon>
        <taxon>Coleoptera</taxon>
        <taxon>Polyphaga</taxon>
        <taxon>Cucujiformia</taxon>
        <taxon>Curculionidae</taxon>
        <taxon>Ceutorhynchinae</taxon>
        <taxon>Ceutorhynchus</taxon>
    </lineage>
</organism>
<dbReference type="InterPro" id="IPR051227">
    <property type="entry name" value="CS_glycosyltransferase"/>
</dbReference>
<evidence type="ECO:0000256" key="10">
    <source>
        <dbReference type="RuleBase" id="RU364016"/>
    </source>
</evidence>
<dbReference type="PANTHER" id="PTHR12369">
    <property type="entry name" value="CHONDROITIN SYNTHASE"/>
    <property type="match status" value="1"/>
</dbReference>
<dbReference type="Proteomes" id="UP001152799">
    <property type="component" value="Chromosome 3"/>
</dbReference>
<evidence type="ECO:0000313" key="12">
    <source>
        <dbReference type="Proteomes" id="UP001152799"/>
    </source>
</evidence>
<evidence type="ECO:0000256" key="9">
    <source>
        <dbReference type="ARBA" id="ARBA00023180"/>
    </source>
</evidence>
<keyword evidence="8" id="KW-0472">Membrane</keyword>
<protein>
    <recommendedName>
        <fullName evidence="10">Hexosyltransferase</fullName>
        <ecNumber evidence="10">2.4.1.-</ecNumber>
    </recommendedName>
</protein>
<dbReference type="InterPro" id="IPR008428">
    <property type="entry name" value="Chond_GalNAc"/>
</dbReference>
<comment type="subcellular location">
    <subcellularLocation>
        <location evidence="1 10">Golgi apparatus</location>
        <location evidence="1 10">Golgi stack membrane</location>
        <topology evidence="1 10">Single-pass type II membrane protein</topology>
    </subcellularLocation>
</comment>
<comment type="similarity">
    <text evidence="2 10">Belongs to the chondroitin N-acetylgalactosaminyltransferase family.</text>
</comment>
<evidence type="ECO:0000256" key="8">
    <source>
        <dbReference type="ARBA" id="ARBA00023136"/>
    </source>
</evidence>
<dbReference type="PANTHER" id="PTHR12369:SF11">
    <property type="entry name" value="HEXOSYLTRANSFERASE"/>
    <property type="match status" value="1"/>
</dbReference>
<evidence type="ECO:0000256" key="3">
    <source>
        <dbReference type="ARBA" id="ARBA00022679"/>
    </source>
</evidence>
<accession>A0A9N9QPM8</accession>
<name>A0A9N9QPM8_9CUCU</name>
<keyword evidence="6" id="KW-1133">Transmembrane helix</keyword>
<dbReference type="GO" id="GO:0047238">
    <property type="term" value="F:glucuronosyl-N-acetylgalactosaminyl-proteoglycan 4-beta-N-acetylgalactosaminyltransferase activity"/>
    <property type="evidence" value="ECO:0007669"/>
    <property type="project" value="TreeGrafter"/>
</dbReference>
<dbReference type="GO" id="GO:0032580">
    <property type="term" value="C:Golgi cisterna membrane"/>
    <property type="evidence" value="ECO:0007669"/>
    <property type="project" value="UniProtKB-SubCell"/>
</dbReference>
<gene>
    <name evidence="11" type="ORF">CEUTPL_LOCUS7460</name>
</gene>
<dbReference type="EC" id="2.4.1.-" evidence="10"/>
<evidence type="ECO:0000256" key="6">
    <source>
        <dbReference type="ARBA" id="ARBA00022989"/>
    </source>
</evidence>
<dbReference type="AlphaFoldDB" id="A0A9N9QPM8"/>
<sequence length="799" mass="92220">MAKPKKVLKIILGVVIGVLFSQLFANTTNFCTPHFALKTEKLDDADFVAGKSTPRSKNLLFVGVMTADIYLDTRAKAVWETWGKEVPGKLLIFASENSTSKHVPLVSLLGTDDSYPPQKKSFTMLKYIHDNFIDQYEWFLRADDDVYLRSDKIEELLRAVDSRKALFIGQTGRGTKTERGHLSLDSDENFCMGGPGMIMSRETLKRMAPHIEKCIVNLYTTHEDVEIGRCVRKYAGVSCTWNYEMQVIFYHNKSGLNAYTGNLKTKEVHKAITLHPVKQPDYMYNLHKYIHGLKVQSSLQKSIWLHRDIASSMQELGYSITSLDNATLGKDLPLFPIKKGAERYLGDTSILGKPISINKYQPRNVSNVLEWELISKNLYSHKDLNPRKRIGSSLKEGLEDVTREVMELINLYSKQRGRIIEYRDLLYGYYRWNPIHGADLILDLLLIYKKYRGHKMNVQVRRHAYIQQTFTGVFIREVTDDPEPKPNQEEDNKNLFNKVINQISNNLPPLLSFNRDNQDQAVINFLMPLSGRYSTFTRFLTMYEDVCIKNWEATRLFVILYRSKEDPSDYEATLRLINETNSRVYGSLTSAYRNYNKITVIETSATEQFSRASALQKAVNNLNSSDLMLFMDVDIVFDQSFLYRVRKNTIIKKRVYFPILYSLYSPYLLDIGLKTYDYINFSYFTANQTDGNRGFWRQFGFGIASMYKKDYNVLGGFNVNITGWGTEDVAFFNNIVKNHTYKVIRSVDPGLIHIFHAVKCDPKELDNEQMGMCLGTKGSTLGSLDTLQRLYEKYYKLFI</sequence>
<keyword evidence="9" id="KW-0325">Glycoprotein</keyword>
<keyword evidence="4" id="KW-0812">Transmembrane</keyword>
<keyword evidence="3 10" id="KW-0808">Transferase</keyword>
<dbReference type="Pfam" id="PF05679">
    <property type="entry name" value="CHGN"/>
    <property type="match status" value="1"/>
</dbReference>
<reference evidence="11" key="1">
    <citation type="submission" date="2022-01" db="EMBL/GenBank/DDBJ databases">
        <authorList>
            <person name="King R."/>
        </authorList>
    </citation>
    <scope>NUCLEOTIDE SEQUENCE</scope>
</reference>
<dbReference type="Gene3D" id="3.90.550.10">
    <property type="entry name" value="Spore Coat Polysaccharide Biosynthesis Protein SpsA, Chain A"/>
    <property type="match status" value="1"/>
</dbReference>
<dbReference type="FunFam" id="3.90.550.50:FF:000004">
    <property type="entry name" value="Hexosyltransferase"/>
    <property type="match status" value="1"/>
</dbReference>